<dbReference type="Pfam" id="PF00684">
    <property type="entry name" value="DnaJ_CXXCXGXG"/>
    <property type="match status" value="1"/>
</dbReference>
<dbReference type="Gene3D" id="1.10.287.110">
    <property type="entry name" value="DnaJ domain"/>
    <property type="match status" value="1"/>
</dbReference>
<dbReference type="Proteomes" id="UP000516437">
    <property type="component" value="Chromosome 4"/>
</dbReference>
<dbReference type="FunFam" id="2.10.230.10:FF:000002">
    <property type="entry name" value="Molecular chaperone DnaJ"/>
    <property type="match status" value="1"/>
</dbReference>
<dbReference type="AlphaFoldDB" id="A0A6A1VXC1"/>
<dbReference type="InterPro" id="IPR008971">
    <property type="entry name" value="HSP40/DnaJ_pept-bd"/>
</dbReference>
<protein>
    <submittedName>
        <fullName evidence="10">Chaperone protein DnaJ</fullName>
    </submittedName>
</protein>
<dbReference type="Pfam" id="PF01556">
    <property type="entry name" value="DnaJ_C"/>
    <property type="match status" value="1"/>
</dbReference>
<dbReference type="EMBL" id="RXIC02000022">
    <property type="protein sequence ID" value="KAB1217393.1"/>
    <property type="molecule type" value="Genomic_DNA"/>
</dbReference>
<evidence type="ECO:0000259" key="8">
    <source>
        <dbReference type="PROSITE" id="PS50076"/>
    </source>
</evidence>
<keyword evidence="1 6" id="KW-0479">Metal-binding</keyword>
<reference evidence="10 11" key="1">
    <citation type="journal article" date="2019" name="Plant Biotechnol. J.">
        <title>The red bayberry genome and genetic basis of sex determination.</title>
        <authorList>
            <person name="Jia H.M."/>
            <person name="Jia H.J."/>
            <person name="Cai Q.L."/>
            <person name="Wang Y."/>
            <person name="Zhao H.B."/>
            <person name="Yang W.F."/>
            <person name="Wang G.Y."/>
            <person name="Li Y.H."/>
            <person name="Zhan D.L."/>
            <person name="Shen Y.T."/>
            <person name="Niu Q.F."/>
            <person name="Chang L."/>
            <person name="Qiu J."/>
            <person name="Zhao L."/>
            <person name="Xie H.B."/>
            <person name="Fu W.Y."/>
            <person name="Jin J."/>
            <person name="Li X.W."/>
            <person name="Jiao Y."/>
            <person name="Zhou C.C."/>
            <person name="Tu T."/>
            <person name="Chai C.Y."/>
            <person name="Gao J.L."/>
            <person name="Fan L.J."/>
            <person name="van de Weg E."/>
            <person name="Wang J.Y."/>
            <person name="Gao Z.S."/>
        </authorList>
    </citation>
    <scope>NUCLEOTIDE SEQUENCE [LARGE SCALE GENOMIC DNA]</scope>
    <source>
        <tissue evidence="10">Leaves</tissue>
    </source>
</reference>
<dbReference type="InterPro" id="IPR001623">
    <property type="entry name" value="DnaJ_domain"/>
</dbReference>
<gene>
    <name evidence="10" type="ORF">CJ030_MR4G020928</name>
</gene>
<dbReference type="GO" id="GO:0031072">
    <property type="term" value="F:heat shock protein binding"/>
    <property type="evidence" value="ECO:0007669"/>
    <property type="project" value="InterPro"/>
</dbReference>
<feature type="domain" description="CR-type" evidence="9">
    <location>
        <begin position="216"/>
        <end position="298"/>
    </location>
</feature>
<feature type="zinc finger region" description="CR-type" evidence="6">
    <location>
        <begin position="216"/>
        <end position="298"/>
    </location>
</feature>
<dbReference type="PANTHER" id="PTHR43096:SF26">
    <property type="entry name" value="CR-TYPE DOMAIN-CONTAINING PROTEIN"/>
    <property type="match status" value="1"/>
</dbReference>
<dbReference type="GO" id="GO:0009408">
    <property type="term" value="P:response to heat"/>
    <property type="evidence" value="ECO:0007669"/>
    <property type="project" value="InterPro"/>
</dbReference>
<feature type="compositionally biased region" description="Polar residues" evidence="7">
    <location>
        <begin position="416"/>
        <end position="426"/>
    </location>
</feature>
<keyword evidence="11" id="KW-1185">Reference proteome</keyword>
<keyword evidence="4 6" id="KW-0862">Zinc</keyword>
<evidence type="ECO:0000256" key="4">
    <source>
        <dbReference type="ARBA" id="ARBA00022833"/>
    </source>
</evidence>
<sequence>MPLIHSASSYANIINPISHFPPVPNSAGRPNSFSASLTLNRWCLSSSASRFFNKSNRISNPSGGFGHRRSGLSSIRAAGTDYYSTLDVRRNATLQEIKSAYRKLARKYHPDLNKGAGAEDKFKEISSAYEVLSDDEKRSLYDRFGEAGLQENGGPSSGSEGVDPSELFDQLFGGSNGLFGGMGESGGINFSLRNKRNQALDIRYDLCMSFEESIFGGQREIAFPCSETCDKCDGTGAKSSSSIESCTDCGGRGGVMRSQRTPFGIMSQVSTCLKCSGDGKLVTDHCQRGIAGDLYLIVHVDEKPGVWREGLHLYSKINIDFTEAILGTVVKVETVEGLKDLQIPPGIQPGQTVKMSRMGVPNIKKPSVRGDHHFIVNVLIPKDIRSSIKGVFKSPWLISDTEREVVEKLASLRASSGLHSDTTNKPGTLGGVFDKHKRRDQKSHTSSSGIKHVTSLWNSIKDFLG</sequence>
<dbReference type="GO" id="GO:0008270">
    <property type="term" value="F:zinc ion binding"/>
    <property type="evidence" value="ECO:0007669"/>
    <property type="project" value="UniProtKB-KW"/>
</dbReference>
<comment type="caution">
    <text evidence="10">The sequence shown here is derived from an EMBL/GenBank/DDBJ whole genome shotgun (WGS) entry which is preliminary data.</text>
</comment>
<name>A0A6A1VXC1_9ROSI</name>
<keyword evidence="3 6" id="KW-0863">Zinc-finger</keyword>
<feature type="domain" description="J" evidence="8">
    <location>
        <begin position="81"/>
        <end position="145"/>
    </location>
</feature>
<accession>A0A6A1VXC1</accession>
<evidence type="ECO:0000256" key="1">
    <source>
        <dbReference type="ARBA" id="ARBA00022723"/>
    </source>
</evidence>
<evidence type="ECO:0000256" key="5">
    <source>
        <dbReference type="ARBA" id="ARBA00023186"/>
    </source>
</evidence>
<evidence type="ECO:0000259" key="9">
    <source>
        <dbReference type="PROSITE" id="PS51188"/>
    </source>
</evidence>
<dbReference type="SUPFAM" id="SSF46565">
    <property type="entry name" value="Chaperone J-domain"/>
    <property type="match status" value="1"/>
</dbReference>
<dbReference type="GO" id="GO:0005524">
    <property type="term" value="F:ATP binding"/>
    <property type="evidence" value="ECO:0007669"/>
    <property type="project" value="InterPro"/>
</dbReference>
<dbReference type="CDD" id="cd06257">
    <property type="entry name" value="DnaJ"/>
    <property type="match status" value="1"/>
</dbReference>
<dbReference type="PRINTS" id="PR00625">
    <property type="entry name" value="JDOMAIN"/>
</dbReference>
<proteinExistence type="inferred from homology"/>
<dbReference type="InterPro" id="IPR036410">
    <property type="entry name" value="HSP_DnaJ_Cys-rich_dom_sf"/>
</dbReference>
<dbReference type="InterPro" id="IPR002939">
    <property type="entry name" value="DnaJ_C"/>
</dbReference>
<evidence type="ECO:0000313" key="10">
    <source>
        <dbReference type="EMBL" id="KAB1217393.1"/>
    </source>
</evidence>
<dbReference type="GO" id="GO:0042026">
    <property type="term" value="P:protein refolding"/>
    <property type="evidence" value="ECO:0007669"/>
    <property type="project" value="TreeGrafter"/>
</dbReference>
<feature type="region of interest" description="Disordered" evidence="7">
    <location>
        <begin position="146"/>
        <end position="165"/>
    </location>
</feature>
<dbReference type="PROSITE" id="PS50076">
    <property type="entry name" value="DNAJ_2"/>
    <property type="match status" value="1"/>
</dbReference>
<evidence type="ECO:0000256" key="2">
    <source>
        <dbReference type="ARBA" id="ARBA00022737"/>
    </source>
</evidence>
<keyword evidence="2" id="KW-0677">Repeat</keyword>
<dbReference type="InterPro" id="IPR001305">
    <property type="entry name" value="HSP_DnaJ_Cys-rich_dom"/>
</dbReference>
<evidence type="ECO:0000256" key="7">
    <source>
        <dbReference type="SAM" id="MobiDB-lite"/>
    </source>
</evidence>
<dbReference type="GO" id="GO:0051082">
    <property type="term" value="F:unfolded protein binding"/>
    <property type="evidence" value="ECO:0007669"/>
    <property type="project" value="InterPro"/>
</dbReference>
<dbReference type="Gene3D" id="2.60.260.20">
    <property type="entry name" value="Urease metallochaperone UreE, N-terminal domain"/>
    <property type="match status" value="2"/>
</dbReference>
<dbReference type="PROSITE" id="PS51188">
    <property type="entry name" value="ZF_CR"/>
    <property type="match status" value="1"/>
</dbReference>
<organism evidence="10 11">
    <name type="scientific">Morella rubra</name>
    <name type="common">Chinese bayberry</name>
    <dbReference type="NCBI Taxonomy" id="262757"/>
    <lineage>
        <taxon>Eukaryota</taxon>
        <taxon>Viridiplantae</taxon>
        <taxon>Streptophyta</taxon>
        <taxon>Embryophyta</taxon>
        <taxon>Tracheophyta</taxon>
        <taxon>Spermatophyta</taxon>
        <taxon>Magnoliopsida</taxon>
        <taxon>eudicotyledons</taxon>
        <taxon>Gunneridae</taxon>
        <taxon>Pentapetalae</taxon>
        <taxon>rosids</taxon>
        <taxon>fabids</taxon>
        <taxon>Fagales</taxon>
        <taxon>Myricaceae</taxon>
        <taxon>Morella</taxon>
    </lineage>
</organism>
<dbReference type="PANTHER" id="PTHR43096">
    <property type="entry name" value="DNAJ HOMOLOG 1, MITOCHONDRIAL-RELATED"/>
    <property type="match status" value="1"/>
</dbReference>
<dbReference type="SMART" id="SM00271">
    <property type="entry name" value="DnaJ"/>
    <property type="match status" value="1"/>
</dbReference>
<dbReference type="InterPro" id="IPR036869">
    <property type="entry name" value="J_dom_sf"/>
</dbReference>
<evidence type="ECO:0000256" key="3">
    <source>
        <dbReference type="ARBA" id="ARBA00022771"/>
    </source>
</evidence>
<dbReference type="HAMAP" id="MF_01152">
    <property type="entry name" value="DnaJ"/>
    <property type="match status" value="1"/>
</dbReference>
<dbReference type="InterPro" id="IPR018253">
    <property type="entry name" value="DnaJ_domain_CS"/>
</dbReference>
<keyword evidence="5" id="KW-0143">Chaperone</keyword>
<dbReference type="Gene3D" id="2.10.230.10">
    <property type="entry name" value="Heat shock protein DnaJ, cysteine-rich domain"/>
    <property type="match status" value="1"/>
</dbReference>
<dbReference type="Pfam" id="PF00226">
    <property type="entry name" value="DnaJ"/>
    <property type="match status" value="1"/>
</dbReference>
<dbReference type="GO" id="GO:0009535">
    <property type="term" value="C:chloroplast thylakoid membrane"/>
    <property type="evidence" value="ECO:0007669"/>
    <property type="project" value="TreeGrafter"/>
</dbReference>
<dbReference type="CDD" id="cd10747">
    <property type="entry name" value="DnaJ_C"/>
    <property type="match status" value="1"/>
</dbReference>
<dbReference type="FunFam" id="1.10.287.110:FF:000037">
    <property type="entry name" value="Chaperone protein dnaJ A6 chloroplastic"/>
    <property type="match status" value="1"/>
</dbReference>
<dbReference type="InterPro" id="IPR012724">
    <property type="entry name" value="DnaJ"/>
</dbReference>
<dbReference type="SUPFAM" id="SSF49493">
    <property type="entry name" value="HSP40/DnaJ peptide-binding domain"/>
    <property type="match status" value="1"/>
</dbReference>
<evidence type="ECO:0000256" key="6">
    <source>
        <dbReference type="PROSITE-ProRule" id="PRU00546"/>
    </source>
</evidence>
<dbReference type="SUPFAM" id="SSF57938">
    <property type="entry name" value="DnaJ/Hsp40 cysteine-rich domain"/>
    <property type="match status" value="1"/>
</dbReference>
<evidence type="ECO:0000313" key="11">
    <source>
        <dbReference type="Proteomes" id="UP000516437"/>
    </source>
</evidence>
<dbReference type="PROSITE" id="PS00636">
    <property type="entry name" value="DNAJ_1"/>
    <property type="match status" value="1"/>
</dbReference>
<feature type="region of interest" description="Disordered" evidence="7">
    <location>
        <begin position="416"/>
        <end position="448"/>
    </location>
</feature>
<dbReference type="OrthoDB" id="10256793at2759"/>